<evidence type="ECO:0008006" key="12">
    <source>
        <dbReference type="Google" id="ProtNLM"/>
    </source>
</evidence>
<evidence type="ECO:0000256" key="9">
    <source>
        <dbReference type="SAM" id="Phobius"/>
    </source>
</evidence>
<keyword evidence="6 9" id="KW-0472">Membrane</keyword>
<proteinExistence type="inferred from homology"/>
<feature type="transmembrane region" description="Helical" evidence="9">
    <location>
        <begin position="384"/>
        <end position="406"/>
    </location>
</feature>
<dbReference type="PROSITE" id="PS50283">
    <property type="entry name" value="NA_SOLUT_SYMP_3"/>
    <property type="match status" value="1"/>
</dbReference>
<dbReference type="Pfam" id="PF00474">
    <property type="entry name" value="SSF"/>
    <property type="match status" value="1"/>
</dbReference>
<dbReference type="EMBL" id="JAPDMQ010000025">
    <property type="protein sequence ID" value="KAK0539783.1"/>
    <property type="molecule type" value="Genomic_DNA"/>
</dbReference>
<evidence type="ECO:0000256" key="7">
    <source>
        <dbReference type="RuleBase" id="RU362091"/>
    </source>
</evidence>
<feature type="transmembrane region" description="Helical" evidence="9">
    <location>
        <begin position="354"/>
        <end position="378"/>
    </location>
</feature>
<keyword evidence="4 9" id="KW-0812">Transmembrane</keyword>
<dbReference type="InterPro" id="IPR038377">
    <property type="entry name" value="Na/Glc_symporter_sf"/>
</dbReference>
<comment type="subcellular location">
    <subcellularLocation>
        <location evidence="1">Membrane</location>
        <topology evidence="1">Multi-pass membrane protein</topology>
    </subcellularLocation>
</comment>
<accession>A0AAN6JTS7</accession>
<dbReference type="PANTHER" id="PTHR48086:SF10">
    <property type="entry name" value="AGR155CP"/>
    <property type="match status" value="1"/>
</dbReference>
<dbReference type="Proteomes" id="UP001176521">
    <property type="component" value="Unassembled WGS sequence"/>
</dbReference>
<dbReference type="Gene3D" id="1.20.1730.10">
    <property type="entry name" value="Sodium/glucose cotransporter"/>
    <property type="match status" value="1"/>
</dbReference>
<feature type="compositionally biased region" description="Polar residues" evidence="8">
    <location>
        <begin position="600"/>
        <end position="611"/>
    </location>
</feature>
<feature type="transmembrane region" description="Helical" evidence="9">
    <location>
        <begin position="459"/>
        <end position="482"/>
    </location>
</feature>
<feature type="transmembrane region" description="Helical" evidence="9">
    <location>
        <begin position="158"/>
        <end position="180"/>
    </location>
</feature>
<keyword evidence="11" id="KW-1185">Reference proteome</keyword>
<feature type="transmembrane region" description="Helical" evidence="9">
    <location>
        <begin position="418"/>
        <end position="439"/>
    </location>
</feature>
<feature type="region of interest" description="Disordered" evidence="8">
    <location>
        <begin position="549"/>
        <end position="611"/>
    </location>
</feature>
<dbReference type="InterPro" id="IPR001734">
    <property type="entry name" value="Na/solute_symporter"/>
</dbReference>
<feature type="transmembrane region" description="Helical" evidence="9">
    <location>
        <begin position="265"/>
        <end position="289"/>
    </location>
</feature>
<feature type="transmembrane region" description="Helical" evidence="9">
    <location>
        <begin position="55"/>
        <end position="74"/>
    </location>
</feature>
<evidence type="ECO:0000256" key="2">
    <source>
        <dbReference type="ARBA" id="ARBA00006434"/>
    </source>
</evidence>
<keyword evidence="5 9" id="KW-1133">Transmembrane helix</keyword>
<feature type="transmembrane region" description="Helical" evidence="9">
    <location>
        <begin position="16"/>
        <end position="34"/>
    </location>
</feature>
<comment type="similarity">
    <text evidence="2 7">Belongs to the sodium:solute symporter (SSF) (TC 2.A.21) family.</text>
</comment>
<keyword evidence="3" id="KW-0813">Transport</keyword>
<evidence type="ECO:0000313" key="10">
    <source>
        <dbReference type="EMBL" id="KAK0539783.1"/>
    </source>
</evidence>
<organism evidence="10 11">
    <name type="scientific">Tilletia horrida</name>
    <dbReference type="NCBI Taxonomy" id="155126"/>
    <lineage>
        <taxon>Eukaryota</taxon>
        <taxon>Fungi</taxon>
        <taxon>Dikarya</taxon>
        <taxon>Basidiomycota</taxon>
        <taxon>Ustilaginomycotina</taxon>
        <taxon>Exobasidiomycetes</taxon>
        <taxon>Tilletiales</taxon>
        <taxon>Tilletiaceae</taxon>
        <taxon>Tilletia</taxon>
    </lineage>
</organism>
<feature type="transmembrane region" description="Helical" evidence="9">
    <location>
        <begin position="80"/>
        <end position="103"/>
    </location>
</feature>
<feature type="transmembrane region" description="Helical" evidence="9">
    <location>
        <begin position="234"/>
        <end position="253"/>
    </location>
</feature>
<evidence type="ECO:0000256" key="4">
    <source>
        <dbReference type="ARBA" id="ARBA00022692"/>
    </source>
</evidence>
<gene>
    <name evidence="10" type="ORF">OC842_000823</name>
</gene>
<evidence type="ECO:0000256" key="5">
    <source>
        <dbReference type="ARBA" id="ARBA00022989"/>
    </source>
</evidence>
<evidence type="ECO:0000256" key="1">
    <source>
        <dbReference type="ARBA" id="ARBA00004141"/>
    </source>
</evidence>
<dbReference type="PANTHER" id="PTHR48086">
    <property type="entry name" value="SODIUM/PROLINE SYMPORTER-RELATED"/>
    <property type="match status" value="1"/>
</dbReference>
<dbReference type="GO" id="GO:0015606">
    <property type="term" value="F:spermidine transmembrane transporter activity"/>
    <property type="evidence" value="ECO:0007669"/>
    <property type="project" value="TreeGrafter"/>
</dbReference>
<protein>
    <recommendedName>
        <fullName evidence="12">Urea transporter</fullName>
    </recommendedName>
</protein>
<dbReference type="AlphaFoldDB" id="A0AAN6JTS7"/>
<evidence type="ECO:0000256" key="3">
    <source>
        <dbReference type="ARBA" id="ARBA00022448"/>
    </source>
</evidence>
<sequence length="611" mass="65133">MSDSSSTQLSLTQGNALVYTTLSAFFLVGLYAGYRCKTERDFLSGLRTQGTLALTLNWIASNMSSSLLFGYPQLAVIPGAGLLGLTAYAFSTVVPLWAFAFLGPYIRRVAPEGFTLAQFIRVRFGNAVGILSALVFCGFMLCFMITELNTYGSVVNLLAGVNPTVAALIIAISTTIYTAYGGFKASLWTDNVNAVVISIFLIMMVIAVGVKIDVDPQRVQDSGLLKADKLGGELWYILTVALLFSQMLNQGFWQRAFASRDNRTLYKSVIFATVPLFAICFLVGMAGPLTWWSTLNLFNGPTAEDDGSLAVFTILSTLPTWCSGIVIVLAGALSSSAYDTFQSAQISTIQNDVFLGKVNIWFCRAILIALNVPAIILAVRNVDILEVFLIADLGAAAALPAPLLGLIPQLWWLNGFDVFVGACGGFFTVFLFGTAFYHGDAVAGGKLITLPEGLYIEDYSVLGAFLAAPIGSIGWTFIAFAFRLGALWAGAKLFRSHQGTGTGAESAKGGKPGAWIVAAYDDVFVRKEWDARKFVLEEDRVLSAEEVEQLKGRDSAGPSASVQELGQAPAGAGAVGSPLRHGAAVPPTERSVEEDDAASIKNSSSVGEAAK</sequence>
<evidence type="ECO:0000256" key="6">
    <source>
        <dbReference type="ARBA" id="ARBA00023136"/>
    </source>
</evidence>
<feature type="transmembrane region" description="Helical" evidence="9">
    <location>
        <begin position="309"/>
        <end position="333"/>
    </location>
</feature>
<feature type="transmembrane region" description="Helical" evidence="9">
    <location>
        <begin position="192"/>
        <end position="214"/>
    </location>
</feature>
<dbReference type="InterPro" id="IPR050277">
    <property type="entry name" value="Sodium:Solute_Symporter"/>
</dbReference>
<evidence type="ECO:0000313" key="11">
    <source>
        <dbReference type="Proteomes" id="UP001176521"/>
    </source>
</evidence>
<reference evidence="10" key="1">
    <citation type="journal article" date="2023" name="PhytoFront">
        <title>Draft Genome Resources of Seven Strains of Tilletia horrida, Causal Agent of Kernel Smut of Rice.</title>
        <authorList>
            <person name="Khanal S."/>
            <person name="Antony Babu S."/>
            <person name="Zhou X.G."/>
        </authorList>
    </citation>
    <scope>NUCLEOTIDE SEQUENCE</scope>
    <source>
        <strain evidence="10">TX3</strain>
    </source>
</reference>
<evidence type="ECO:0000256" key="8">
    <source>
        <dbReference type="SAM" id="MobiDB-lite"/>
    </source>
</evidence>
<dbReference type="GO" id="GO:0005886">
    <property type="term" value="C:plasma membrane"/>
    <property type="evidence" value="ECO:0007669"/>
    <property type="project" value="TreeGrafter"/>
</dbReference>
<comment type="caution">
    <text evidence="10">The sequence shown here is derived from an EMBL/GenBank/DDBJ whole genome shotgun (WGS) entry which is preliminary data.</text>
</comment>
<feature type="transmembrane region" description="Helical" evidence="9">
    <location>
        <begin position="124"/>
        <end position="146"/>
    </location>
</feature>
<name>A0AAN6JTS7_9BASI</name>